<gene>
    <name evidence="2" type="ORF">SBAD_LOCUS4054</name>
</gene>
<keyword evidence="3" id="KW-1185">Reference proteome</keyword>
<name>A0A183IKA6_9BILA</name>
<sequence length="464" mass="51531">MSILKVTCLLALVSLGLGQVNKQISPLSSNGVPDERFSYRKSVFKMFLNLRASGTITTSFRKSVATLFHATSDFAFLVSSGREFFVSSLRMIRPTSVSILLKSNSSATISVNPVSVLVHRSASTSPHFDIAVLKVSLSGLDSVVFRSPVSIATVAEEASIAFSCETLIQKGQPLFCPLSHVERSRKQTTVLAGIFSVHNCEVKSRLINLYMKTAPHTDWLNNAITILDIVKPGTYSITEDQRLFDAGNIERPLPCQWPSDYSGEREETPRDASLLSVLSNDQVRVGVYVKNYVRDPFNFDIAVGKIHFAGETLPRMLPACLPFSEYNPAATGLRFYGKKQCWYGDFGTNRGTSKTLHIRDFKRIRCSCNSTATTVCVLRSDSDVETAPNESPLLTISSYLGVRRSKLTLVGLQRMNNTGDVRCSQESQMQPTLRVFTDVSAFRGWFETAIDFLKQNTVDGLYYR</sequence>
<keyword evidence="1" id="KW-0732">Signal</keyword>
<reference evidence="2 3" key="2">
    <citation type="submission" date="2018-11" db="EMBL/GenBank/DDBJ databases">
        <authorList>
            <consortium name="Pathogen Informatics"/>
        </authorList>
    </citation>
    <scope>NUCLEOTIDE SEQUENCE [LARGE SCALE GENOMIC DNA]</scope>
</reference>
<evidence type="ECO:0000313" key="4">
    <source>
        <dbReference type="WBParaSite" id="SBAD_0000423301-mRNA-1"/>
    </source>
</evidence>
<feature type="chain" id="PRO_5043140116" evidence="1">
    <location>
        <begin position="19"/>
        <end position="464"/>
    </location>
</feature>
<evidence type="ECO:0000256" key="1">
    <source>
        <dbReference type="SAM" id="SignalP"/>
    </source>
</evidence>
<protein>
    <submittedName>
        <fullName evidence="4">Peptidase S1 domain-containing protein</fullName>
    </submittedName>
</protein>
<evidence type="ECO:0000313" key="2">
    <source>
        <dbReference type="EMBL" id="VDP03225.1"/>
    </source>
</evidence>
<proteinExistence type="predicted"/>
<dbReference type="WBParaSite" id="SBAD_0000423301-mRNA-1">
    <property type="protein sequence ID" value="SBAD_0000423301-mRNA-1"/>
    <property type="gene ID" value="SBAD_0000423301"/>
</dbReference>
<feature type="signal peptide" evidence="1">
    <location>
        <begin position="1"/>
        <end position="18"/>
    </location>
</feature>
<dbReference type="EMBL" id="UZAM01008097">
    <property type="protein sequence ID" value="VDP03225.1"/>
    <property type="molecule type" value="Genomic_DNA"/>
</dbReference>
<reference evidence="4" key="1">
    <citation type="submission" date="2016-06" db="UniProtKB">
        <authorList>
            <consortium name="WormBaseParasite"/>
        </authorList>
    </citation>
    <scope>IDENTIFICATION</scope>
</reference>
<dbReference type="AlphaFoldDB" id="A0A183IKA6"/>
<accession>A0A183IKA6</accession>
<organism evidence="4">
    <name type="scientific">Soboliphyme baturini</name>
    <dbReference type="NCBI Taxonomy" id="241478"/>
    <lineage>
        <taxon>Eukaryota</taxon>
        <taxon>Metazoa</taxon>
        <taxon>Ecdysozoa</taxon>
        <taxon>Nematoda</taxon>
        <taxon>Enoplea</taxon>
        <taxon>Dorylaimia</taxon>
        <taxon>Dioctophymatida</taxon>
        <taxon>Dioctophymatoidea</taxon>
        <taxon>Soboliphymatidae</taxon>
        <taxon>Soboliphyme</taxon>
    </lineage>
</organism>
<dbReference type="Proteomes" id="UP000270296">
    <property type="component" value="Unassembled WGS sequence"/>
</dbReference>
<evidence type="ECO:0000313" key="3">
    <source>
        <dbReference type="Proteomes" id="UP000270296"/>
    </source>
</evidence>